<evidence type="ECO:0000313" key="1">
    <source>
        <dbReference type="EMBL" id="MYL84694.1"/>
    </source>
</evidence>
<proteinExistence type="predicted"/>
<name>A0A7C9MWT4_9BACT</name>
<protein>
    <submittedName>
        <fullName evidence="1">Uncharacterized protein</fullName>
    </submittedName>
</protein>
<reference evidence="1 2" key="1">
    <citation type="submission" date="2020-01" db="EMBL/GenBank/DDBJ databases">
        <title>Genome sequence of Desulfovibrio aerotolerans DSM 16695(T).</title>
        <authorList>
            <person name="Karnachuk O."/>
            <person name="Avakyan M."/>
            <person name="Mardanov A."/>
            <person name="Kadnikov V."/>
            <person name="Ravin N."/>
        </authorList>
    </citation>
    <scope>NUCLEOTIDE SEQUENCE [LARGE SCALE GENOMIC DNA]</scope>
    <source>
        <strain evidence="1 2">DSM 16695</strain>
    </source>
</reference>
<feature type="non-terminal residue" evidence="1">
    <location>
        <position position="1"/>
    </location>
</feature>
<dbReference type="AlphaFoldDB" id="A0A7C9MWT4"/>
<dbReference type="EMBL" id="WVUD01000040">
    <property type="protein sequence ID" value="MYL84694.1"/>
    <property type="molecule type" value="Genomic_DNA"/>
</dbReference>
<keyword evidence="2" id="KW-1185">Reference proteome</keyword>
<accession>A0A7C9MWT4</accession>
<dbReference type="Proteomes" id="UP000482487">
    <property type="component" value="Unassembled WGS sequence"/>
</dbReference>
<sequence length="96" mass="9466">LGRRQAVQAALAEPPQPCAVAPLAGLVHDLAAARGHVAAAAAALVAKERALAAFAEGVAERLAALGACPLCGGELSTTSFLEGSHRHAQPGEPGAL</sequence>
<organism evidence="1 2">
    <name type="scientific">Solidesulfovibrio aerotolerans</name>
    <dbReference type="NCBI Taxonomy" id="295255"/>
    <lineage>
        <taxon>Bacteria</taxon>
        <taxon>Pseudomonadati</taxon>
        <taxon>Thermodesulfobacteriota</taxon>
        <taxon>Desulfovibrionia</taxon>
        <taxon>Desulfovibrionales</taxon>
        <taxon>Desulfovibrionaceae</taxon>
        <taxon>Solidesulfovibrio</taxon>
    </lineage>
</organism>
<evidence type="ECO:0000313" key="2">
    <source>
        <dbReference type="Proteomes" id="UP000482487"/>
    </source>
</evidence>
<comment type="caution">
    <text evidence="1">The sequence shown here is derived from an EMBL/GenBank/DDBJ whole genome shotgun (WGS) entry which is preliminary data.</text>
</comment>
<gene>
    <name evidence="1" type="ORF">GTA51_16395</name>
</gene>